<accession>A0A5C5XCK2</accession>
<dbReference type="RefSeq" id="WP_146501851.1">
    <property type="nucleotide sequence ID" value="NZ_SJPG01000001.1"/>
</dbReference>
<organism evidence="1 2">
    <name type="scientific">Rubinisphaera italica</name>
    <dbReference type="NCBI Taxonomy" id="2527969"/>
    <lineage>
        <taxon>Bacteria</taxon>
        <taxon>Pseudomonadati</taxon>
        <taxon>Planctomycetota</taxon>
        <taxon>Planctomycetia</taxon>
        <taxon>Planctomycetales</taxon>
        <taxon>Planctomycetaceae</taxon>
        <taxon>Rubinisphaera</taxon>
    </lineage>
</organism>
<proteinExistence type="predicted"/>
<sequence>MSELPPVNAPYFEFGQFQRTPKSLPENALIYNYPWDELPPFGESDQTISLLGYGSLMNRSSAAQVLCSETMSTARSVIAWGARRVYNTISLNRMAYAEYCHPVDSDYGVLNAMTADGHWFNAVEYQVRQEDIEFLRTREKAYDLIPVWISDCNTPAETNRWAYFFSRRQSFWNDTQILYDAVVPLEKYHQICETGCREIAEDFLEMFRQSTWLNNGNQSLSISEEMIRLDLQTATVARRVI</sequence>
<evidence type="ECO:0000313" key="1">
    <source>
        <dbReference type="EMBL" id="TWT59642.1"/>
    </source>
</evidence>
<comment type="caution">
    <text evidence="1">The sequence shown here is derived from an EMBL/GenBank/DDBJ whole genome shotgun (WGS) entry which is preliminary data.</text>
</comment>
<keyword evidence="2" id="KW-1185">Reference proteome</keyword>
<gene>
    <name evidence="1" type="ORF">Pan54_03500</name>
</gene>
<evidence type="ECO:0000313" key="2">
    <source>
        <dbReference type="Proteomes" id="UP000316095"/>
    </source>
</evidence>
<protein>
    <recommendedName>
        <fullName evidence="3">Gamma-glutamylcyclotransferase AIG2-like domain-containing protein</fullName>
    </recommendedName>
</protein>
<evidence type="ECO:0008006" key="3">
    <source>
        <dbReference type="Google" id="ProtNLM"/>
    </source>
</evidence>
<dbReference type="OrthoDB" id="271594at2"/>
<dbReference type="Proteomes" id="UP000316095">
    <property type="component" value="Unassembled WGS sequence"/>
</dbReference>
<dbReference type="EMBL" id="SJPG01000001">
    <property type="protein sequence ID" value="TWT59642.1"/>
    <property type="molecule type" value="Genomic_DNA"/>
</dbReference>
<dbReference type="AlphaFoldDB" id="A0A5C5XCK2"/>
<name>A0A5C5XCK2_9PLAN</name>
<reference evidence="1 2" key="1">
    <citation type="submission" date="2019-02" db="EMBL/GenBank/DDBJ databases">
        <title>Deep-cultivation of Planctomycetes and their phenomic and genomic characterization uncovers novel biology.</title>
        <authorList>
            <person name="Wiegand S."/>
            <person name="Jogler M."/>
            <person name="Boedeker C."/>
            <person name="Pinto D."/>
            <person name="Vollmers J."/>
            <person name="Rivas-Marin E."/>
            <person name="Kohn T."/>
            <person name="Peeters S.H."/>
            <person name="Heuer A."/>
            <person name="Rast P."/>
            <person name="Oberbeckmann S."/>
            <person name="Bunk B."/>
            <person name="Jeske O."/>
            <person name="Meyerdierks A."/>
            <person name="Storesund J.E."/>
            <person name="Kallscheuer N."/>
            <person name="Luecker S."/>
            <person name="Lage O.M."/>
            <person name="Pohl T."/>
            <person name="Merkel B.J."/>
            <person name="Hornburger P."/>
            <person name="Mueller R.-W."/>
            <person name="Bruemmer F."/>
            <person name="Labrenz M."/>
            <person name="Spormann A.M."/>
            <person name="Op Den Camp H."/>
            <person name="Overmann J."/>
            <person name="Amann R."/>
            <person name="Jetten M.S.M."/>
            <person name="Mascher T."/>
            <person name="Medema M.H."/>
            <person name="Devos D.P."/>
            <person name="Kaster A.-K."/>
            <person name="Ovreas L."/>
            <person name="Rohde M."/>
            <person name="Galperin M.Y."/>
            <person name="Jogler C."/>
        </authorList>
    </citation>
    <scope>NUCLEOTIDE SEQUENCE [LARGE SCALE GENOMIC DNA]</scope>
    <source>
        <strain evidence="1 2">Pan54</strain>
    </source>
</reference>